<sequence length="610" mass="70556">MMSDKSSIPSETDLSSDDEESYTEDDFDGIDAGFDETTLTRRVYSKSSEILLASIEKLWRDYCDRRKWNSQASLETITTRILYNFFFWVLNRRKKTLRSVSTLETYWKVFCLVRERLVKSKLDKLIIVQMKDILKSLARRFNLKSEKREKTAMYVEDMFEVLKAQWTSSEMTFDHERHRLELSLFMLLAGTTGNRPGALLALRYREVQATLIRDPAGGSEPYVLLEFSYTHTKGYLGQKDSNTFIIPEIRHDPCLILSPHTYFLALAFSDQAFAAPDLTGPEALYKLRVPDRTNQLRLPWKEEVLDVPIFRKSCRTIRGIGISQEVLPDSTIRPWLRKLGEITGMEKICHPYVLRYAAGKAFDSCDGISDSLRNLIMQHSRTEVFQQHYLPRHISADTQAAYRRLPAQSAVMRAASGMTRGLDVRRPRKVPAEQLHQIEAHPKVEKSRKKMDELKQKIRQVKRENPSDPCLPSLQAAKDEAVRAHRNEKRRQKEALLRKARERFQRDQAVADIQNLLNDLPVDAPEPVKHEYALDERSRAVQALFTLPKKTLSEERRRESRAITALIALCKKKEDRRRVQRSKMRDKSDTSESGDNVAVDDVHPESGGLR</sequence>
<dbReference type="EMBL" id="AHHD01000610">
    <property type="protein sequence ID" value="EKG09566.1"/>
    <property type="molecule type" value="Genomic_DNA"/>
</dbReference>
<dbReference type="PANTHER" id="PTHR37535">
    <property type="entry name" value="FLUG DOMAIN PROTEIN"/>
    <property type="match status" value="1"/>
</dbReference>
<feature type="compositionally biased region" description="Acidic residues" evidence="1">
    <location>
        <begin position="14"/>
        <end position="29"/>
    </location>
</feature>
<dbReference type="InParanoid" id="K2QIG6"/>
<reference evidence="2 3" key="1">
    <citation type="journal article" date="2012" name="BMC Genomics">
        <title>Tools to kill: Genome of one of the most destructive plant pathogenic fungi Macrophomina phaseolina.</title>
        <authorList>
            <person name="Islam M.S."/>
            <person name="Haque M.S."/>
            <person name="Islam M.M."/>
            <person name="Emdad E.M."/>
            <person name="Halim A."/>
            <person name="Hossen Q.M.M."/>
            <person name="Hossain M.Z."/>
            <person name="Ahmed B."/>
            <person name="Rahim S."/>
            <person name="Rahman M.S."/>
            <person name="Alam M.M."/>
            <person name="Hou S."/>
            <person name="Wan X."/>
            <person name="Saito J.A."/>
            <person name="Alam M."/>
        </authorList>
    </citation>
    <scope>NUCLEOTIDE SEQUENCE [LARGE SCALE GENOMIC DNA]</scope>
    <source>
        <strain evidence="2 3">MS6</strain>
    </source>
</reference>
<dbReference type="AlphaFoldDB" id="K2QIG6"/>
<dbReference type="Proteomes" id="UP000007129">
    <property type="component" value="Unassembled WGS sequence"/>
</dbReference>
<feature type="non-terminal residue" evidence="2">
    <location>
        <position position="610"/>
    </location>
</feature>
<dbReference type="Pfam" id="PF11917">
    <property type="entry name" value="DUF3435"/>
    <property type="match status" value="1"/>
</dbReference>
<feature type="compositionally biased region" description="Basic and acidic residues" evidence="1">
    <location>
        <begin position="573"/>
        <end position="590"/>
    </location>
</feature>
<proteinExistence type="predicted"/>
<accession>K2QIG6</accession>
<dbReference type="eggNOG" id="ENOG502QW3K">
    <property type="taxonomic scope" value="Eukaryota"/>
</dbReference>
<dbReference type="PANTHER" id="PTHR37535:SF2">
    <property type="entry name" value="FINGER DOMAIN PROTEIN, PUTATIVE (AFU_ORTHOLOGUE AFUA_6G09300)-RELATED"/>
    <property type="match status" value="1"/>
</dbReference>
<organism evidence="2 3">
    <name type="scientific">Macrophomina phaseolina (strain MS6)</name>
    <name type="common">Charcoal rot fungus</name>
    <dbReference type="NCBI Taxonomy" id="1126212"/>
    <lineage>
        <taxon>Eukaryota</taxon>
        <taxon>Fungi</taxon>
        <taxon>Dikarya</taxon>
        <taxon>Ascomycota</taxon>
        <taxon>Pezizomycotina</taxon>
        <taxon>Dothideomycetes</taxon>
        <taxon>Dothideomycetes incertae sedis</taxon>
        <taxon>Botryosphaeriales</taxon>
        <taxon>Botryosphaeriaceae</taxon>
        <taxon>Macrophomina</taxon>
    </lineage>
</organism>
<evidence type="ECO:0000313" key="2">
    <source>
        <dbReference type="EMBL" id="EKG09566.1"/>
    </source>
</evidence>
<comment type="caution">
    <text evidence="2">The sequence shown here is derived from an EMBL/GenBank/DDBJ whole genome shotgun (WGS) entry which is preliminary data.</text>
</comment>
<dbReference type="STRING" id="1126212.K2QIG6"/>
<protein>
    <submittedName>
        <fullName evidence="2">Uncharacterized protein</fullName>
    </submittedName>
</protein>
<dbReference type="VEuPathDB" id="FungiDB:MPH_13353"/>
<evidence type="ECO:0000256" key="1">
    <source>
        <dbReference type="SAM" id="MobiDB-lite"/>
    </source>
</evidence>
<gene>
    <name evidence="2" type="ORF">MPH_13353</name>
</gene>
<name>K2QIG6_MACPH</name>
<dbReference type="OrthoDB" id="4485682at2759"/>
<feature type="region of interest" description="Disordered" evidence="1">
    <location>
        <begin position="1"/>
        <end position="29"/>
    </location>
</feature>
<feature type="region of interest" description="Disordered" evidence="1">
    <location>
        <begin position="573"/>
        <end position="610"/>
    </location>
</feature>
<dbReference type="HOGENOM" id="CLU_015282_2_0_1"/>
<dbReference type="InterPro" id="IPR021842">
    <property type="entry name" value="DUF3435"/>
</dbReference>
<evidence type="ECO:0000313" key="3">
    <source>
        <dbReference type="Proteomes" id="UP000007129"/>
    </source>
</evidence>